<dbReference type="EMBL" id="UGBT01000002">
    <property type="protein sequence ID" value="STH69590.1"/>
    <property type="molecule type" value="Genomic_DNA"/>
</dbReference>
<gene>
    <name evidence="1" type="ORF">NCTC11341_01116</name>
</gene>
<organism evidence="1 2">
    <name type="scientific">Escherichia coli</name>
    <dbReference type="NCBI Taxonomy" id="562"/>
    <lineage>
        <taxon>Bacteria</taxon>
        <taxon>Pseudomonadati</taxon>
        <taxon>Pseudomonadota</taxon>
        <taxon>Gammaproteobacteria</taxon>
        <taxon>Enterobacterales</taxon>
        <taxon>Enterobacteriaceae</taxon>
        <taxon>Escherichia</taxon>
    </lineage>
</organism>
<evidence type="ECO:0000313" key="2">
    <source>
        <dbReference type="Proteomes" id="UP000254428"/>
    </source>
</evidence>
<accession>A0A376NTV2</accession>
<name>A0A376NTV2_ECOLX</name>
<dbReference type="AlphaFoldDB" id="A0A376NTV2"/>
<sequence length="57" mass="6426">MRFVDEYRAPEQVMQLMSICANVLHISLTPPNALCGLWKCAVVIPTLFLNRPRPVTA</sequence>
<reference evidence="1 2" key="1">
    <citation type="submission" date="2018-06" db="EMBL/GenBank/DDBJ databases">
        <authorList>
            <consortium name="Pathogen Informatics"/>
            <person name="Doyle S."/>
        </authorList>
    </citation>
    <scope>NUCLEOTIDE SEQUENCE [LARGE SCALE GENOMIC DNA]</scope>
    <source>
        <strain evidence="1 2">NCTC11341</strain>
    </source>
</reference>
<protein>
    <submittedName>
        <fullName evidence="1">Uncharacterized protein</fullName>
    </submittedName>
</protein>
<proteinExistence type="predicted"/>
<evidence type="ECO:0000313" key="1">
    <source>
        <dbReference type="EMBL" id="STH69590.1"/>
    </source>
</evidence>
<dbReference type="Proteomes" id="UP000254428">
    <property type="component" value="Unassembled WGS sequence"/>
</dbReference>